<sequence>MKTLKLLFLLSCLLYTSFAFSQEATLSSGEVTLNITRQKDNTYGVTFSAYGKEFNAGTEHNPALLIDVKMNTFYPTYTSYTKDGDKVELMARLTTTPRTTVFEINDVYTAKGNGEFELKRNVKVVELGDNPYDEGFSSSFGLQFAPEDVLANSEYFIPAVWYKGNFEKDGNIPAGIPVATDLSFLYREDRIPLPVVMMRQKESGLTFTLVHKDSKCETVLNDSRGVVVDENYQFGGVGVVNWKKSDSFAAVVTYPGSDLRTGGMGRRMHPITKGFDKHTYNVYFKIDKTSDYANAVNEAWKLAFNLYNPKIYDVNLNSAYRGLIETVNHYYLDSSVDKDIKGPGFPWSVKLTDFSLNKNTYEIGFVGSQPTAGYALFRAGVETGNEEYKVRGSNVLNLWASQGLTDLGLPKTRYAALWGTWDNWAKTSMRQACNGMAGLLNAWCYAKRNGIDIPSWLNACKKFGEFLVTNQNADGSYYLEYDPFSVVGGKHPAGNQNKFLTICAVRYLVELYIATNDERYKTAALKAAEFSYANIHERYLYVACVVDNPQTIDSESGQQAINGFLAIYDLTKDPKWLAAAEQAATYTESWSYMFEVPVEKDQTARTDWPKDRSIVGQHIIAIGHSATDLGFAWSSFVYYRLYLLTGKEHYLQVARISAHNTKQSMNLGQELYPGQPEGLQQEAFQVRVSNGAGRRMNSIMEALTWNFAAHLDPMIRFKDAFGTYDLEEVEAMPKSKVEELNNRYSKYQSSDYGQDPETGIETIDGNSLSAYISGDQLFLVNKGKEDISKVELTDLAGRRLWTEDMKVTDEEYTFPMHGTFSGFYILNVCLVSGEQKAFKVYKNK</sequence>
<name>A0A1M6ABI0_9BACE</name>
<accession>A0A1M6ABI0</accession>
<evidence type="ECO:0000256" key="1">
    <source>
        <dbReference type="SAM" id="SignalP"/>
    </source>
</evidence>
<evidence type="ECO:0000313" key="2">
    <source>
        <dbReference type="EMBL" id="SHI33777.1"/>
    </source>
</evidence>
<reference evidence="3" key="1">
    <citation type="submission" date="2016-11" db="EMBL/GenBank/DDBJ databases">
        <authorList>
            <person name="Varghese N."/>
            <person name="Submissions S."/>
        </authorList>
    </citation>
    <scope>NUCLEOTIDE SEQUENCE [LARGE SCALE GENOMIC DNA]</scope>
    <source>
        <strain evidence="3">DSM 26884</strain>
    </source>
</reference>
<dbReference type="RefSeq" id="WP_025830529.1">
    <property type="nucleotide sequence ID" value="NZ_FQZN01000001.1"/>
</dbReference>
<dbReference type="GO" id="GO:0005975">
    <property type="term" value="P:carbohydrate metabolic process"/>
    <property type="evidence" value="ECO:0007669"/>
    <property type="project" value="InterPro"/>
</dbReference>
<evidence type="ECO:0000313" key="3">
    <source>
        <dbReference type="Proteomes" id="UP000184192"/>
    </source>
</evidence>
<dbReference type="Gene3D" id="1.50.10.20">
    <property type="match status" value="1"/>
</dbReference>
<gene>
    <name evidence="2" type="ORF">SAMN05444350_101160</name>
</gene>
<keyword evidence="1" id="KW-0732">Signal</keyword>
<dbReference type="AlphaFoldDB" id="A0A1M6ABI0"/>
<dbReference type="eggNOG" id="COG2368">
    <property type="taxonomic scope" value="Bacteria"/>
</dbReference>
<keyword evidence="3" id="KW-1185">Reference proteome</keyword>
<feature type="chain" id="PRO_5009915687" evidence="1">
    <location>
        <begin position="22"/>
        <end position="844"/>
    </location>
</feature>
<dbReference type="SUPFAM" id="SSF48208">
    <property type="entry name" value="Six-hairpin glycosidases"/>
    <property type="match status" value="1"/>
</dbReference>
<dbReference type="EMBL" id="FQZN01000001">
    <property type="protein sequence ID" value="SHI33777.1"/>
    <property type="molecule type" value="Genomic_DNA"/>
</dbReference>
<proteinExistence type="predicted"/>
<dbReference type="Proteomes" id="UP000184192">
    <property type="component" value="Unassembled WGS sequence"/>
</dbReference>
<protein>
    <submittedName>
        <fullName evidence="2">Uncharacterized protein</fullName>
    </submittedName>
</protein>
<dbReference type="GeneID" id="92710411"/>
<feature type="signal peptide" evidence="1">
    <location>
        <begin position="1"/>
        <end position="21"/>
    </location>
</feature>
<dbReference type="InterPro" id="IPR008928">
    <property type="entry name" value="6-hairpin_glycosidase_sf"/>
</dbReference>
<organism evidence="2 3">
    <name type="scientific">Bacteroides stercorirosoris</name>
    <dbReference type="NCBI Taxonomy" id="871324"/>
    <lineage>
        <taxon>Bacteria</taxon>
        <taxon>Pseudomonadati</taxon>
        <taxon>Bacteroidota</taxon>
        <taxon>Bacteroidia</taxon>
        <taxon>Bacteroidales</taxon>
        <taxon>Bacteroidaceae</taxon>
        <taxon>Bacteroides</taxon>
    </lineage>
</organism>